<dbReference type="AlphaFoldDB" id="A0A9X2L308"/>
<evidence type="ECO:0000313" key="4">
    <source>
        <dbReference type="Proteomes" id="UP001139125"/>
    </source>
</evidence>
<keyword evidence="1" id="KW-1133">Transmembrane helix</keyword>
<dbReference type="RefSeq" id="WP_255134273.1">
    <property type="nucleotide sequence ID" value="NZ_CP175953.1"/>
</dbReference>
<comment type="caution">
    <text evidence="3">The sequence shown here is derived from an EMBL/GenBank/DDBJ whole genome shotgun (WGS) entry which is preliminary data.</text>
</comment>
<sequence length="104" mass="12008">MKILQQLKSRWGITSNWQVLVILIVFACTGFTALYARRFVFNLIGIIDTDPFWLKAVVWLVTILPLYNIFLLIYGALFGQFEFFWAFFKKMMSRMVPGKSGSGG</sequence>
<dbReference type="Pfam" id="PF20584">
    <property type="entry name" value="DUF6787"/>
    <property type="match status" value="1"/>
</dbReference>
<accession>A0A9X2L308</accession>
<evidence type="ECO:0000259" key="2">
    <source>
        <dbReference type="Pfam" id="PF20584"/>
    </source>
</evidence>
<dbReference type="PROSITE" id="PS51257">
    <property type="entry name" value="PROKAR_LIPOPROTEIN"/>
    <property type="match status" value="1"/>
</dbReference>
<dbReference type="InterPro" id="IPR046714">
    <property type="entry name" value="DUF6787"/>
</dbReference>
<dbReference type="GO" id="GO:0016740">
    <property type="term" value="F:transferase activity"/>
    <property type="evidence" value="ECO:0007669"/>
    <property type="project" value="UniProtKB-KW"/>
</dbReference>
<feature type="domain" description="DUF6787" evidence="2">
    <location>
        <begin position="21"/>
        <end position="96"/>
    </location>
</feature>
<keyword evidence="3" id="KW-0808">Transferase</keyword>
<keyword evidence="1" id="KW-0472">Membrane</keyword>
<gene>
    <name evidence="3" type="ORF">NM125_07400</name>
</gene>
<evidence type="ECO:0000256" key="1">
    <source>
        <dbReference type="SAM" id="Phobius"/>
    </source>
</evidence>
<feature type="transmembrane region" description="Helical" evidence="1">
    <location>
        <begin position="12"/>
        <end position="36"/>
    </location>
</feature>
<dbReference type="EMBL" id="JANDBC010000001">
    <property type="protein sequence ID" value="MCP9291406.1"/>
    <property type="molecule type" value="Genomic_DNA"/>
</dbReference>
<organism evidence="3 4">
    <name type="scientific">Gracilimonas sediminicola</name>
    <dbReference type="NCBI Taxonomy" id="2952158"/>
    <lineage>
        <taxon>Bacteria</taxon>
        <taxon>Pseudomonadati</taxon>
        <taxon>Balneolota</taxon>
        <taxon>Balneolia</taxon>
        <taxon>Balneolales</taxon>
        <taxon>Balneolaceae</taxon>
        <taxon>Gracilimonas</taxon>
    </lineage>
</organism>
<feature type="transmembrane region" description="Helical" evidence="1">
    <location>
        <begin position="56"/>
        <end position="85"/>
    </location>
</feature>
<proteinExistence type="predicted"/>
<evidence type="ECO:0000313" key="3">
    <source>
        <dbReference type="EMBL" id="MCP9291406.1"/>
    </source>
</evidence>
<keyword evidence="1" id="KW-0812">Transmembrane</keyword>
<keyword evidence="4" id="KW-1185">Reference proteome</keyword>
<name>A0A9X2L308_9BACT</name>
<protein>
    <submittedName>
        <fullName evidence="3">Prolipoprotein diacylglyceryl transferase</fullName>
    </submittedName>
</protein>
<reference evidence="3" key="1">
    <citation type="submission" date="2022-06" db="EMBL/GenBank/DDBJ databases">
        <title>Gracilimonas sp. CAU 1638 isolated from sea sediment.</title>
        <authorList>
            <person name="Kim W."/>
        </authorList>
    </citation>
    <scope>NUCLEOTIDE SEQUENCE</scope>
    <source>
        <strain evidence="3">CAU 1638</strain>
    </source>
</reference>
<dbReference type="Proteomes" id="UP001139125">
    <property type="component" value="Unassembled WGS sequence"/>
</dbReference>